<feature type="transmembrane region" description="Helical" evidence="2">
    <location>
        <begin position="52"/>
        <end position="70"/>
    </location>
</feature>
<evidence type="ECO:0000313" key="7">
    <source>
        <dbReference type="EMBL" id="GAA1500602.1"/>
    </source>
</evidence>
<evidence type="ECO:0000256" key="2">
    <source>
        <dbReference type="SAM" id="Phobius"/>
    </source>
</evidence>
<feature type="region of interest" description="Disordered" evidence="1">
    <location>
        <begin position="1"/>
        <end position="32"/>
    </location>
</feature>
<feature type="domain" description="PAS" evidence="3">
    <location>
        <begin position="213"/>
        <end position="267"/>
    </location>
</feature>
<dbReference type="PANTHER" id="PTHR44757:SF2">
    <property type="entry name" value="BIOFILM ARCHITECTURE MAINTENANCE PROTEIN MBAA"/>
    <property type="match status" value="1"/>
</dbReference>
<keyword evidence="8" id="KW-1185">Reference proteome</keyword>
<dbReference type="CDD" id="cd01949">
    <property type="entry name" value="GGDEF"/>
    <property type="match status" value="1"/>
</dbReference>
<feature type="compositionally biased region" description="Basic and acidic residues" evidence="1">
    <location>
        <begin position="13"/>
        <end position="28"/>
    </location>
</feature>
<feature type="domain" description="EAL" evidence="5">
    <location>
        <begin position="516"/>
        <end position="773"/>
    </location>
</feature>
<evidence type="ECO:0000259" key="6">
    <source>
        <dbReference type="PROSITE" id="PS50887"/>
    </source>
</evidence>
<comment type="caution">
    <text evidence="7">The sequence shown here is derived from an EMBL/GenBank/DDBJ whole genome shotgun (WGS) entry which is preliminary data.</text>
</comment>
<dbReference type="CDD" id="cd00130">
    <property type="entry name" value="PAS"/>
    <property type="match status" value="1"/>
</dbReference>
<feature type="transmembrane region" description="Helical" evidence="2">
    <location>
        <begin position="177"/>
        <end position="197"/>
    </location>
</feature>
<evidence type="ECO:0000259" key="4">
    <source>
        <dbReference type="PROSITE" id="PS50113"/>
    </source>
</evidence>
<dbReference type="PANTHER" id="PTHR44757">
    <property type="entry name" value="DIGUANYLATE CYCLASE DGCP"/>
    <property type="match status" value="1"/>
</dbReference>
<dbReference type="SMART" id="SM00091">
    <property type="entry name" value="PAS"/>
    <property type="match status" value="1"/>
</dbReference>
<dbReference type="SMART" id="SM00267">
    <property type="entry name" value="GGDEF"/>
    <property type="match status" value="1"/>
</dbReference>
<dbReference type="InterPro" id="IPR000160">
    <property type="entry name" value="GGDEF_dom"/>
</dbReference>
<dbReference type="InterPro" id="IPR052155">
    <property type="entry name" value="Biofilm_reg_signaling"/>
</dbReference>
<dbReference type="InterPro" id="IPR000014">
    <property type="entry name" value="PAS"/>
</dbReference>
<evidence type="ECO:0008006" key="9">
    <source>
        <dbReference type="Google" id="ProtNLM"/>
    </source>
</evidence>
<dbReference type="InterPro" id="IPR035919">
    <property type="entry name" value="EAL_sf"/>
</dbReference>
<sequence length="775" mass="84288">MSDGTSPRSLPFRTRDGKGSAQEDRAGTDQRTMSVNALEQHEGEYRARQIRLGTWVGVAVIAIGAVRVHLDWQGGPLLVAAIAFVGVAQAAMALLPWRRLVDRPWLPRALFAWWLGNLAVLLAFTAYDVAALAIYPAGVTLILASTAALASERAVIGIGAASLVGYVSLVLTRDRPVTGTLAALSLALMAGVMWFCARTASNRRRLDAARLSAERRIEALLENSSDAVIAVLPLGGVTYCSPSVRTVLGYEQGFVTSDLLMDITHPDFLPVVMEWWLSVANGAPGSSARVESRIRRADGAWIYADVIGTNRLDDPSLEAAVISIRDITERKELEEELTRQAFADSLTGMPNRALFRDRLEHAIARNRRGGGRITLLLVDLDDFKLVNDSLGHNAGDQLIASTALRLHQQLRSADTLARLGGDEFAILVEDIDEFEAMDLGDRLLAAIRRPLRLGNREVVCSASIGVATAKASEGEDGPDPGELLRNADLAMYAAKAAGRDRYALFDPAMYAEILREADDRAELERALADEEFVVHYQPIVDLPTSRLIGVEALVRWQHPVRGLVGPNAFIPLAESTGLIVPLGRWVLRQACQQLAQWCAEFPESAGRIRMNVNLSARQFQHEGLVEEVGQILAETGIDPHQMVLEITESLLMQDTDSTIETLGRLKSLGVRLAIDDFGTGYSSLSYLKRFPVDILKIDRSFVDGIDTENGDATLAEAVVQLGRALQLQTVAEGIETQEQWSTLQDLGCEFGQGYLFAKPGAAEAISSILGGARSE</sequence>
<dbReference type="CDD" id="cd01948">
    <property type="entry name" value="EAL"/>
    <property type="match status" value="1"/>
</dbReference>
<dbReference type="Pfam" id="PF08447">
    <property type="entry name" value="PAS_3"/>
    <property type="match status" value="1"/>
</dbReference>
<dbReference type="PROSITE" id="PS50883">
    <property type="entry name" value="EAL"/>
    <property type="match status" value="1"/>
</dbReference>
<keyword evidence="2" id="KW-1133">Transmembrane helix</keyword>
<reference evidence="7 8" key="1">
    <citation type="journal article" date="2019" name="Int. J. Syst. Evol. Microbiol.">
        <title>The Global Catalogue of Microorganisms (GCM) 10K type strain sequencing project: providing services to taxonomists for standard genome sequencing and annotation.</title>
        <authorList>
            <consortium name="The Broad Institute Genomics Platform"/>
            <consortium name="The Broad Institute Genome Sequencing Center for Infectious Disease"/>
            <person name="Wu L."/>
            <person name="Ma J."/>
        </authorList>
    </citation>
    <scope>NUCLEOTIDE SEQUENCE [LARGE SCALE GENOMIC DNA]</scope>
    <source>
        <strain evidence="7 8">JCM 15933</strain>
    </source>
</reference>
<feature type="transmembrane region" description="Helical" evidence="2">
    <location>
        <begin position="76"/>
        <end position="97"/>
    </location>
</feature>
<organism evidence="7 8">
    <name type="scientific">Dactylosporangium maewongense</name>
    <dbReference type="NCBI Taxonomy" id="634393"/>
    <lineage>
        <taxon>Bacteria</taxon>
        <taxon>Bacillati</taxon>
        <taxon>Actinomycetota</taxon>
        <taxon>Actinomycetes</taxon>
        <taxon>Micromonosporales</taxon>
        <taxon>Micromonosporaceae</taxon>
        <taxon>Dactylosporangium</taxon>
    </lineage>
</organism>
<dbReference type="InterPro" id="IPR029787">
    <property type="entry name" value="Nucleotide_cyclase"/>
</dbReference>
<evidence type="ECO:0000313" key="8">
    <source>
        <dbReference type="Proteomes" id="UP001501470"/>
    </source>
</evidence>
<dbReference type="SUPFAM" id="SSF141868">
    <property type="entry name" value="EAL domain-like"/>
    <property type="match status" value="1"/>
</dbReference>
<dbReference type="InterPro" id="IPR001633">
    <property type="entry name" value="EAL_dom"/>
</dbReference>
<feature type="transmembrane region" description="Helical" evidence="2">
    <location>
        <begin position="109"/>
        <end position="127"/>
    </location>
</feature>
<dbReference type="SMART" id="SM00052">
    <property type="entry name" value="EAL"/>
    <property type="match status" value="1"/>
</dbReference>
<dbReference type="Proteomes" id="UP001501470">
    <property type="component" value="Unassembled WGS sequence"/>
</dbReference>
<feature type="transmembrane region" description="Helical" evidence="2">
    <location>
        <begin position="155"/>
        <end position="171"/>
    </location>
</feature>
<dbReference type="SUPFAM" id="SSF55073">
    <property type="entry name" value="Nucleotide cyclase"/>
    <property type="match status" value="1"/>
</dbReference>
<dbReference type="InterPro" id="IPR013655">
    <property type="entry name" value="PAS_fold_3"/>
</dbReference>
<dbReference type="Gene3D" id="3.20.20.450">
    <property type="entry name" value="EAL domain"/>
    <property type="match status" value="1"/>
</dbReference>
<feature type="domain" description="PAC" evidence="4">
    <location>
        <begin position="288"/>
        <end position="339"/>
    </location>
</feature>
<dbReference type="InterPro" id="IPR043128">
    <property type="entry name" value="Rev_trsase/Diguanyl_cyclase"/>
</dbReference>
<dbReference type="EMBL" id="BAAAQD010000001">
    <property type="protein sequence ID" value="GAA1500602.1"/>
    <property type="molecule type" value="Genomic_DNA"/>
</dbReference>
<dbReference type="Gene3D" id="3.30.70.270">
    <property type="match status" value="1"/>
</dbReference>
<dbReference type="PROSITE" id="PS50113">
    <property type="entry name" value="PAC"/>
    <property type="match status" value="1"/>
</dbReference>
<protein>
    <recommendedName>
        <fullName evidence="9">EAL domain-containing protein</fullName>
    </recommendedName>
</protein>
<name>A0ABN1ZKZ1_9ACTN</name>
<dbReference type="InterPro" id="IPR035965">
    <property type="entry name" value="PAS-like_dom_sf"/>
</dbReference>
<proteinExistence type="predicted"/>
<keyword evidence="2" id="KW-0812">Transmembrane</keyword>
<dbReference type="PROSITE" id="PS50112">
    <property type="entry name" value="PAS"/>
    <property type="match status" value="1"/>
</dbReference>
<dbReference type="NCBIfam" id="TIGR00254">
    <property type="entry name" value="GGDEF"/>
    <property type="match status" value="1"/>
</dbReference>
<dbReference type="Gene3D" id="3.30.450.20">
    <property type="entry name" value="PAS domain"/>
    <property type="match status" value="1"/>
</dbReference>
<keyword evidence="2" id="KW-0472">Membrane</keyword>
<dbReference type="PROSITE" id="PS50887">
    <property type="entry name" value="GGDEF"/>
    <property type="match status" value="1"/>
</dbReference>
<evidence type="ECO:0000259" key="5">
    <source>
        <dbReference type="PROSITE" id="PS50883"/>
    </source>
</evidence>
<dbReference type="SUPFAM" id="SSF55785">
    <property type="entry name" value="PYP-like sensor domain (PAS domain)"/>
    <property type="match status" value="1"/>
</dbReference>
<gene>
    <name evidence="7" type="ORF">GCM10009827_006860</name>
</gene>
<accession>A0ABN1ZKZ1</accession>
<feature type="domain" description="GGDEF" evidence="6">
    <location>
        <begin position="371"/>
        <end position="507"/>
    </location>
</feature>
<evidence type="ECO:0000256" key="1">
    <source>
        <dbReference type="SAM" id="MobiDB-lite"/>
    </source>
</evidence>
<evidence type="ECO:0000259" key="3">
    <source>
        <dbReference type="PROSITE" id="PS50112"/>
    </source>
</evidence>
<dbReference type="NCBIfam" id="TIGR00229">
    <property type="entry name" value="sensory_box"/>
    <property type="match status" value="1"/>
</dbReference>
<dbReference type="InterPro" id="IPR000700">
    <property type="entry name" value="PAS-assoc_C"/>
</dbReference>
<dbReference type="Pfam" id="PF00990">
    <property type="entry name" value="GGDEF"/>
    <property type="match status" value="1"/>
</dbReference>
<dbReference type="Pfam" id="PF00563">
    <property type="entry name" value="EAL"/>
    <property type="match status" value="1"/>
</dbReference>